<dbReference type="PROSITE" id="PS51819">
    <property type="entry name" value="VOC"/>
    <property type="match status" value="1"/>
</dbReference>
<dbReference type="AlphaFoldDB" id="A0A839QFU1"/>
<reference evidence="2 3" key="1">
    <citation type="submission" date="2020-08" db="EMBL/GenBank/DDBJ databases">
        <title>The Agave Microbiome: Exploring the role of microbial communities in plant adaptations to desert environments.</title>
        <authorList>
            <person name="Partida-Martinez L.P."/>
        </authorList>
    </citation>
    <scope>NUCLEOTIDE SEQUENCE [LARGE SCALE GENOMIC DNA]</scope>
    <source>
        <strain evidence="2 3">AT2.18</strain>
    </source>
</reference>
<keyword evidence="3" id="KW-1185">Reference proteome</keyword>
<evidence type="ECO:0000313" key="3">
    <source>
        <dbReference type="Proteomes" id="UP000550501"/>
    </source>
</evidence>
<dbReference type="PANTHER" id="PTHR34109">
    <property type="entry name" value="BNAUNNG04460D PROTEIN-RELATED"/>
    <property type="match status" value="1"/>
</dbReference>
<proteinExistence type="predicted"/>
<dbReference type="InterPro" id="IPR037523">
    <property type="entry name" value="VOC_core"/>
</dbReference>
<protein>
    <submittedName>
        <fullName evidence="2">Putative glyoxalase superfamily protein PhnB</fullName>
    </submittedName>
</protein>
<dbReference type="RefSeq" id="WP_183472246.1">
    <property type="nucleotide sequence ID" value="NZ_JACHVU010000013.1"/>
</dbReference>
<dbReference type="Gene3D" id="3.30.720.120">
    <property type="match status" value="1"/>
</dbReference>
<accession>A0A839QFU1</accession>
<sequence>MTSNPTFLGAVPIVPFTEPRKAIDWLVQAFGAEPTLLVPPDPVQPLQHAEVAIGTGLVMVDDADRDSIFALPGPVVVYVVIETPAGVDALHDRARAAGAEIVMPVTDQDYGSHEFAARDPYGNIWSFGTYRPSAAR</sequence>
<evidence type="ECO:0000313" key="2">
    <source>
        <dbReference type="EMBL" id="MBB2992996.1"/>
    </source>
</evidence>
<dbReference type="PANTHER" id="PTHR34109:SF1">
    <property type="entry name" value="VOC DOMAIN-CONTAINING PROTEIN"/>
    <property type="match status" value="1"/>
</dbReference>
<gene>
    <name evidence="2" type="ORF">FHR72_004503</name>
</gene>
<dbReference type="Proteomes" id="UP000550501">
    <property type="component" value="Unassembled WGS sequence"/>
</dbReference>
<name>A0A839QFU1_MYCIR</name>
<dbReference type="SUPFAM" id="SSF54593">
    <property type="entry name" value="Glyoxalase/Bleomycin resistance protein/Dihydroxybiphenyl dioxygenase"/>
    <property type="match status" value="1"/>
</dbReference>
<organism evidence="2 3">
    <name type="scientific">Mycolicibacterium iranicum</name>
    <name type="common">Mycobacterium iranicum</name>
    <dbReference type="NCBI Taxonomy" id="912594"/>
    <lineage>
        <taxon>Bacteria</taxon>
        <taxon>Bacillati</taxon>
        <taxon>Actinomycetota</taxon>
        <taxon>Actinomycetes</taxon>
        <taxon>Mycobacteriales</taxon>
        <taxon>Mycobacteriaceae</taxon>
        <taxon>Mycolicibacterium</taxon>
    </lineage>
</organism>
<feature type="domain" description="VOC" evidence="1">
    <location>
        <begin position="7"/>
        <end position="130"/>
    </location>
</feature>
<comment type="caution">
    <text evidence="2">The sequence shown here is derived from an EMBL/GenBank/DDBJ whole genome shotgun (WGS) entry which is preliminary data.</text>
</comment>
<dbReference type="InterPro" id="IPR004360">
    <property type="entry name" value="Glyas_Fos-R_dOase_dom"/>
</dbReference>
<dbReference type="InterPro" id="IPR029068">
    <property type="entry name" value="Glyas_Bleomycin-R_OHBP_Dase"/>
</dbReference>
<dbReference type="Pfam" id="PF00903">
    <property type="entry name" value="Glyoxalase"/>
    <property type="match status" value="1"/>
</dbReference>
<dbReference type="EMBL" id="JACHVU010000013">
    <property type="protein sequence ID" value="MBB2992996.1"/>
    <property type="molecule type" value="Genomic_DNA"/>
</dbReference>
<dbReference type="Gene3D" id="3.30.720.110">
    <property type="match status" value="1"/>
</dbReference>
<evidence type="ECO:0000259" key="1">
    <source>
        <dbReference type="PROSITE" id="PS51819"/>
    </source>
</evidence>